<dbReference type="Gene3D" id="3.30.479.20">
    <property type="entry name" value="Elongation factor Ts, dimerisation domain"/>
    <property type="match status" value="1"/>
</dbReference>
<protein>
    <recommendedName>
        <fullName evidence="4">Translation elongation factor EFTs/EF1B dimerisation domain-containing protein</fullName>
    </recommendedName>
</protein>
<reference evidence="5" key="1">
    <citation type="submission" date="2018-05" db="EMBL/GenBank/DDBJ databases">
        <authorList>
            <person name="Lanie J.A."/>
            <person name="Ng W.-L."/>
            <person name="Kazmierczak K.M."/>
            <person name="Andrzejewski T.M."/>
            <person name="Davidsen T.M."/>
            <person name="Wayne K.J."/>
            <person name="Tettelin H."/>
            <person name="Glass J.I."/>
            <person name="Rusch D."/>
            <person name="Podicherti R."/>
            <person name="Tsui H.-C.T."/>
            <person name="Winkler M.E."/>
        </authorList>
    </citation>
    <scope>NUCLEOTIDE SEQUENCE</scope>
</reference>
<dbReference type="PANTHER" id="PTHR11741:SF0">
    <property type="entry name" value="ELONGATION FACTOR TS, MITOCHONDRIAL"/>
    <property type="match status" value="1"/>
</dbReference>
<dbReference type="InterPro" id="IPR009060">
    <property type="entry name" value="UBA-like_sf"/>
</dbReference>
<keyword evidence="3" id="KW-0648">Protein biosynthesis</keyword>
<dbReference type="NCBIfam" id="TIGR00116">
    <property type="entry name" value="tsf"/>
    <property type="match status" value="1"/>
</dbReference>
<keyword evidence="2" id="KW-0251">Elongation factor</keyword>
<evidence type="ECO:0000256" key="2">
    <source>
        <dbReference type="ARBA" id="ARBA00022768"/>
    </source>
</evidence>
<dbReference type="HAMAP" id="MF_00050">
    <property type="entry name" value="EF_Ts"/>
    <property type="match status" value="1"/>
</dbReference>
<organism evidence="5">
    <name type="scientific">marine metagenome</name>
    <dbReference type="NCBI Taxonomy" id="408172"/>
    <lineage>
        <taxon>unclassified sequences</taxon>
        <taxon>metagenomes</taxon>
        <taxon>ecological metagenomes</taxon>
    </lineage>
</organism>
<dbReference type="Pfam" id="PF00889">
    <property type="entry name" value="EF_TS"/>
    <property type="match status" value="1"/>
</dbReference>
<dbReference type="AlphaFoldDB" id="A0A381PGE0"/>
<evidence type="ECO:0000256" key="1">
    <source>
        <dbReference type="ARBA" id="ARBA00005532"/>
    </source>
</evidence>
<dbReference type="GO" id="GO:0003746">
    <property type="term" value="F:translation elongation factor activity"/>
    <property type="evidence" value="ECO:0007669"/>
    <property type="project" value="UniProtKB-KW"/>
</dbReference>
<dbReference type="InterPro" id="IPR036402">
    <property type="entry name" value="EF-Ts_dimer_sf"/>
</dbReference>
<dbReference type="Gene3D" id="1.10.8.10">
    <property type="entry name" value="DNA helicase RuvA subunit, C-terminal domain"/>
    <property type="match status" value="1"/>
</dbReference>
<proteinExistence type="inferred from homology"/>
<dbReference type="PANTHER" id="PTHR11741">
    <property type="entry name" value="ELONGATION FACTOR TS"/>
    <property type="match status" value="1"/>
</dbReference>
<dbReference type="InterPro" id="IPR001816">
    <property type="entry name" value="Transl_elong_EFTs/EF1B"/>
</dbReference>
<dbReference type="SUPFAM" id="SSF54713">
    <property type="entry name" value="Elongation factor Ts (EF-Ts), dimerisation domain"/>
    <property type="match status" value="1"/>
</dbReference>
<evidence type="ECO:0000259" key="4">
    <source>
        <dbReference type="Pfam" id="PF00889"/>
    </source>
</evidence>
<evidence type="ECO:0000313" key="5">
    <source>
        <dbReference type="EMBL" id="SUZ65428.1"/>
    </source>
</evidence>
<accession>A0A381PGE0</accession>
<dbReference type="InterPro" id="IPR018101">
    <property type="entry name" value="Transl_elong_Ts_CS"/>
</dbReference>
<dbReference type="PROSITE" id="PS01127">
    <property type="entry name" value="EF_TS_2"/>
    <property type="match status" value="1"/>
</dbReference>
<dbReference type="PROSITE" id="PS01126">
    <property type="entry name" value="EF_TS_1"/>
    <property type="match status" value="1"/>
</dbReference>
<dbReference type="CDD" id="cd14275">
    <property type="entry name" value="UBA_EF-Ts"/>
    <property type="match status" value="1"/>
</dbReference>
<feature type="domain" description="Translation elongation factor EFTs/EF1B dimerisation" evidence="4">
    <location>
        <begin position="70"/>
        <end position="130"/>
    </location>
</feature>
<dbReference type="EMBL" id="UINC01000960">
    <property type="protein sequence ID" value="SUZ65428.1"/>
    <property type="molecule type" value="Genomic_DNA"/>
</dbReference>
<name>A0A381PGE0_9ZZZZ</name>
<sequence>MISAAAVKKLRERTGVGMMECKKALLEVGGDMELAIENLRKSGKAKADKKSNRVAADGRIVISSNKKYTVIIEVNSETDFVAKDENFIQFSKSVADAILISKAEKVQDLNLVLLDNGKTIEEARVELVSK</sequence>
<comment type="similarity">
    <text evidence="1">Belongs to the EF-Ts family.</text>
</comment>
<gene>
    <name evidence="5" type="ORF">METZ01_LOCUS18282</name>
</gene>
<dbReference type="FunFam" id="1.10.8.10:FF:000001">
    <property type="entry name" value="Elongation factor Ts"/>
    <property type="match status" value="1"/>
</dbReference>
<dbReference type="SUPFAM" id="SSF46934">
    <property type="entry name" value="UBA-like"/>
    <property type="match status" value="1"/>
</dbReference>
<feature type="non-terminal residue" evidence="5">
    <location>
        <position position="130"/>
    </location>
</feature>
<dbReference type="InterPro" id="IPR014039">
    <property type="entry name" value="Transl_elong_EFTs/EF1B_dimer"/>
</dbReference>
<evidence type="ECO:0000256" key="3">
    <source>
        <dbReference type="ARBA" id="ARBA00022917"/>
    </source>
</evidence>